<reference evidence="1" key="1">
    <citation type="journal article" date="2021" name="New Phytol.">
        <title>Evolutionary innovations through gain and loss of genes in the ectomycorrhizal Boletales.</title>
        <authorList>
            <person name="Wu G."/>
            <person name="Miyauchi S."/>
            <person name="Morin E."/>
            <person name="Kuo A."/>
            <person name="Drula E."/>
            <person name="Varga T."/>
            <person name="Kohler A."/>
            <person name="Feng B."/>
            <person name="Cao Y."/>
            <person name="Lipzen A."/>
            <person name="Daum C."/>
            <person name="Hundley H."/>
            <person name="Pangilinan J."/>
            <person name="Johnson J."/>
            <person name="Barry K."/>
            <person name="LaButti K."/>
            <person name="Ng V."/>
            <person name="Ahrendt S."/>
            <person name="Min B."/>
            <person name="Choi I.G."/>
            <person name="Park H."/>
            <person name="Plett J.M."/>
            <person name="Magnuson J."/>
            <person name="Spatafora J.W."/>
            <person name="Nagy L.G."/>
            <person name="Henrissat B."/>
            <person name="Grigoriev I.V."/>
            <person name="Yang Z.L."/>
            <person name="Xu J."/>
            <person name="Martin F.M."/>
        </authorList>
    </citation>
    <scope>NUCLEOTIDE SEQUENCE</scope>
    <source>
        <strain evidence="1">ATCC 28755</strain>
    </source>
</reference>
<dbReference type="Proteomes" id="UP000790377">
    <property type="component" value="Unassembled WGS sequence"/>
</dbReference>
<accession>A0ACB8AHL3</accession>
<keyword evidence="2" id="KW-1185">Reference proteome</keyword>
<evidence type="ECO:0000313" key="1">
    <source>
        <dbReference type="EMBL" id="KAH7912702.1"/>
    </source>
</evidence>
<sequence length="710" mass="74943">MPLAVRATTSGVSASSPSMSGTATVTSTTASVSSHSGSSTTGTSAGTGTLTIGSSTTTSHSTTSTHTTPKHTASTSPLANALHVSGLSGGTIAGIIIAVGLGLLLIVGLVVFCILRRKKRSQGRGHFSKLEKAVRVSTIEELDDDQTGPKGLVAPVYVRERERGYGHVQHPSLSNEPLLVPLPVPRSSLTPHGPQSVDGPRSYRSQENESRDDSRGPIDPYARNGSLAAASSPSSGQHTVALPAADGITLSPLSLARDSPARPISDTSQYSHNVYAGLDPTSPLSIIPGLPPNAPSSAGSSDMPASSPPLGPVKGQPRILSQLLKSRAEATRTLPQQQSPSSNGRDRSNTFGSVSAFSPDDEEDQARALAEAEWNARLEERHRLRLQIGDNMKKVEDDRMAYSDDEDSEPDSPDSIYSQLSATTTVQDHFAYLDLSSAFADSGSGSLARRKSSRRKSFRRRQAMSPVPEVPGLPEVPVMPPTAFRMGPRPRPRSRHRPPPLPPIPPSIASVLPQSESVDLPLLSSNNNFGTDRSSLTTSAQSFVSTSNSNYAGSEASRYPSLASKSSSALHQQQLPEPPVPNWRAVPGGLDALKDLEILTETEDPPLPMHNPHSPPHSPPPPQTPRSPLIPRSPAPAGPRSPPPMGPRSPSMGSPRQFSEPPVLPELHVSTSFGQPHLRLADSSTHIFPAVDGPEAGLERGGIASLDINF</sequence>
<comment type="caution">
    <text evidence="1">The sequence shown here is derived from an EMBL/GenBank/DDBJ whole genome shotgun (WGS) entry which is preliminary data.</text>
</comment>
<proteinExistence type="predicted"/>
<organism evidence="1 2">
    <name type="scientific">Hygrophoropsis aurantiaca</name>
    <dbReference type="NCBI Taxonomy" id="72124"/>
    <lineage>
        <taxon>Eukaryota</taxon>
        <taxon>Fungi</taxon>
        <taxon>Dikarya</taxon>
        <taxon>Basidiomycota</taxon>
        <taxon>Agaricomycotina</taxon>
        <taxon>Agaricomycetes</taxon>
        <taxon>Agaricomycetidae</taxon>
        <taxon>Boletales</taxon>
        <taxon>Coniophorineae</taxon>
        <taxon>Hygrophoropsidaceae</taxon>
        <taxon>Hygrophoropsis</taxon>
    </lineage>
</organism>
<name>A0ACB8AHL3_9AGAM</name>
<protein>
    <submittedName>
        <fullName evidence="1">Uncharacterized protein</fullName>
    </submittedName>
</protein>
<evidence type="ECO:0000313" key="2">
    <source>
        <dbReference type="Proteomes" id="UP000790377"/>
    </source>
</evidence>
<dbReference type="EMBL" id="MU267645">
    <property type="protein sequence ID" value="KAH7912702.1"/>
    <property type="molecule type" value="Genomic_DNA"/>
</dbReference>
<gene>
    <name evidence="1" type="ORF">BJ138DRAFT_1147665</name>
</gene>